<dbReference type="GO" id="GO:0015979">
    <property type="term" value="P:photosynthesis"/>
    <property type="evidence" value="ECO:0007669"/>
    <property type="project" value="InterPro"/>
</dbReference>
<gene>
    <name evidence="2" type="ORF">J1N35_006112</name>
</gene>
<dbReference type="Pfam" id="PF01789">
    <property type="entry name" value="PsbP"/>
    <property type="match status" value="1"/>
</dbReference>
<evidence type="ECO:0000313" key="2">
    <source>
        <dbReference type="EMBL" id="KAH1122952.1"/>
    </source>
</evidence>
<dbReference type="InterPro" id="IPR002683">
    <property type="entry name" value="PsbP_C"/>
</dbReference>
<dbReference type="EMBL" id="JAIQCV010000002">
    <property type="protein sequence ID" value="KAH1122952.1"/>
    <property type="molecule type" value="Genomic_DNA"/>
</dbReference>
<comment type="caution">
    <text evidence="2">The sequence shown here is derived from an EMBL/GenBank/DDBJ whole genome shotgun (WGS) entry which is preliminary data.</text>
</comment>
<dbReference type="PANTHER" id="PTHR31407:SF17">
    <property type="entry name" value="PSBP DOMAIN-CONTAINING PROTEIN 3, CHLOROPLASTIC"/>
    <property type="match status" value="1"/>
</dbReference>
<name>A0A9D3WFC2_9ROSI</name>
<dbReference type="OrthoDB" id="2013293at2759"/>
<accession>A0A9D3WFC2</accession>
<evidence type="ECO:0000259" key="1">
    <source>
        <dbReference type="Pfam" id="PF01789"/>
    </source>
</evidence>
<dbReference type="GO" id="GO:0005509">
    <property type="term" value="F:calcium ion binding"/>
    <property type="evidence" value="ECO:0007669"/>
    <property type="project" value="InterPro"/>
</dbReference>
<dbReference type="Proteomes" id="UP000828251">
    <property type="component" value="Unassembled WGS sequence"/>
</dbReference>
<dbReference type="InterPro" id="IPR016123">
    <property type="entry name" value="Mog1/PsbP_a/b/a-sand"/>
</dbReference>
<proteinExistence type="predicted"/>
<dbReference type="GO" id="GO:0019898">
    <property type="term" value="C:extrinsic component of membrane"/>
    <property type="evidence" value="ECO:0007669"/>
    <property type="project" value="InterPro"/>
</dbReference>
<dbReference type="AlphaFoldDB" id="A0A9D3WFC2"/>
<sequence length="312" mass="35861">MASSVWCLYISPCLKKKGGGGLLHFPLNSNTKRVQRLQMQLQNQELMKEDDGHATSTRRRQFILHAPLIAFSFPQLIMSTAIAVAEIDVPQDFRVYTDEVNKFKIFIPQDWQVGAGEPNNFKSITAFYPEEEANSNVSVAITGLGPDFTRMESFGKVDAFADTLVSGLDRSWQRPPGVAAKLIDCKASNGASIILSIHCKIQEKVEDICFQLLEWHLMVGITDYILSLDSLWKKKQRNMVQELRRQYHPSDLFDATLAGNQGTLYLFLQRDPLKVGLYQPFRSHILRERFYMIRHCHRMRFDQLVLFLPYEI</sequence>
<dbReference type="PANTHER" id="PTHR31407">
    <property type="match status" value="1"/>
</dbReference>
<reference evidence="2 3" key="1">
    <citation type="journal article" date="2021" name="Plant Biotechnol. J.">
        <title>Multi-omics assisted identification of the key and species-specific regulatory components of drought-tolerant mechanisms in Gossypium stocksii.</title>
        <authorList>
            <person name="Yu D."/>
            <person name="Ke L."/>
            <person name="Zhang D."/>
            <person name="Wu Y."/>
            <person name="Sun Y."/>
            <person name="Mei J."/>
            <person name="Sun J."/>
            <person name="Sun Y."/>
        </authorList>
    </citation>
    <scope>NUCLEOTIDE SEQUENCE [LARGE SCALE GENOMIC DNA]</scope>
    <source>
        <strain evidence="3">cv. E1</strain>
        <tissue evidence="2">Leaf</tissue>
    </source>
</reference>
<feature type="domain" description="PsbP C-terminal" evidence="1">
    <location>
        <begin position="92"/>
        <end position="188"/>
    </location>
</feature>
<dbReference type="SUPFAM" id="SSF55724">
    <property type="entry name" value="Mog1p/PsbP-like"/>
    <property type="match status" value="1"/>
</dbReference>
<dbReference type="GO" id="GO:0009654">
    <property type="term" value="C:photosystem II oxygen evolving complex"/>
    <property type="evidence" value="ECO:0007669"/>
    <property type="project" value="InterPro"/>
</dbReference>
<dbReference type="Gene3D" id="3.40.1000.10">
    <property type="entry name" value="Mog1/PsbP, alpha/beta/alpha sandwich"/>
    <property type="match status" value="1"/>
</dbReference>
<keyword evidence="3" id="KW-1185">Reference proteome</keyword>
<evidence type="ECO:0000313" key="3">
    <source>
        <dbReference type="Proteomes" id="UP000828251"/>
    </source>
</evidence>
<organism evidence="2 3">
    <name type="scientific">Gossypium stocksii</name>
    <dbReference type="NCBI Taxonomy" id="47602"/>
    <lineage>
        <taxon>Eukaryota</taxon>
        <taxon>Viridiplantae</taxon>
        <taxon>Streptophyta</taxon>
        <taxon>Embryophyta</taxon>
        <taxon>Tracheophyta</taxon>
        <taxon>Spermatophyta</taxon>
        <taxon>Magnoliopsida</taxon>
        <taxon>eudicotyledons</taxon>
        <taxon>Gunneridae</taxon>
        <taxon>Pentapetalae</taxon>
        <taxon>rosids</taxon>
        <taxon>malvids</taxon>
        <taxon>Malvales</taxon>
        <taxon>Malvaceae</taxon>
        <taxon>Malvoideae</taxon>
        <taxon>Gossypium</taxon>
    </lineage>
</organism>
<protein>
    <recommendedName>
        <fullName evidence="1">PsbP C-terminal domain-containing protein</fullName>
    </recommendedName>
</protein>